<dbReference type="InterPro" id="IPR000835">
    <property type="entry name" value="HTH_MarR-typ"/>
</dbReference>
<comment type="caution">
    <text evidence="5">The sequence shown here is derived from an EMBL/GenBank/DDBJ whole genome shotgun (WGS) entry which is preliminary data.</text>
</comment>
<dbReference type="PROSITE" id="PS50995">
    <property type="entry name" value="HTH_MARR_2"/>
    <property type="match status" value="1"/>
</dbReference>
<evidence type="ECO:0000259" key="4">
    <source>
        <dbReference type="PROSITE" id="PS50995"/>
    </source>
</evidence>
<dbReference type="RefSeq" id="WP_093520335.1">
    <property type="nucleotide sequence ID" value="NZ_FOSK01000007.1"/>
</dbReference>
<keyword evidence="2" id="KW-0238">DNA-binding</keyword>
<reference evidence="5 6" key="1">
    <citation type="submission" date="2016-10" db="EMBL/GenBank/DDBJ databases">
        <authorList>
            <person name="Varghese N."/>
            <person name="Submissions S."/>
        </authorList>
    </citation>
    <scope>NUCLEOTIDE SEQUENCE [LARGE SCALE GENOMIC DNA]</scope>
    <source>
        <strain evidence="5 6">DSM 16392</strain>
    </source>
</reference>
<dbReference type="InterPro" id="IPR036390">
    <property type="entry name" value="WH_DNA-bd_sf"/>
</dbReference>
<keyword evidence="3" id="KW-0804">Transcription</keyword>
<accession>A0A1I4B204</accession>
<dbReference type="InterPro" id="IPR036388">
    <property type="entry name" value="WH-like_DNA-bd_sf"/>
</dbReference>
<organism evidence="5 6">
    <name type="scientific">Pseudovibrio ascidiaceicola</name>
    <dbReference type="NCBI Taxonomy" id="285279"/>
    <lineage>
        <taxon>Bacteria</taxon>
        <taxon>Pseudomonadati</taxon>
        <taxon>Pseudomonadota</taxon>
        <taxon>Alphaproteobacteria</taxon>
        <taxon>Hyphomicrobiales</taxon>
        <taxon>Stappiaceae</taxon>
        <taxon>Pseudovibrio</taxon>
    </lineage>
</organism>
<proteinExistence type="predicted"/>
<dbReference type="Pfam" id="PF01047">
    <property type="entry name" value="MarR"/>
    <property type="match status" value="1"/>
</dbReference>
<keyword evidence="6" id="KW-1185">Reference proteome</keyword>
<feature type="domain" description="HTH marR-type" evidence="4">
    <location>
        <begin position="19"/>
        <end position="151"/>
    </location>
</feature>
<dbReference type="PANTHER" id="PTHR42756:SF1">
    <property type="entry name" value="TRANSCRIPTIONAL REPRESSOR OF EMRAB OPERON"/>
    <property type="match status" value="1"/>
</dbReference>
<evidence type="ECO:0000256" key="3">
    <source>
        <dbReference type="ARBA" id="ARBA00023163"/>
    </source>
</evidence>
<evidence type="ECO:0000313" key="6">
    <source>
        <dbReference type="Proteomes" id="UP000199598"/>
    </source>
</evidence>
<keyword evidence="1" id="KW-0805">Transcription regulation</keyword>
<dbReference type="Gene3D" id="1.10.10.10">
    <property type="entry name" value="Winged helix-like DNA-binding domain superfamily/Winged helix DNA-binding domain"/>
    <property type="match status" value="1"/>
</dbReference>
<dbReference type="Proteomes" id="UP000199598">
    <property type="component" value="Unassembled WGS sequence"/>
</dbReference>
<evidence type="ECO:0000256" key="2">
    <source>
        <dbReference type="ARBA" id="ARBA00023125"/>
    </source>
</evidence>
<sequence length="157" mass="17870">MDADLKEIDTHEKESGFVDGYLLYLLASASHLASGQFHEEIRGAGVRVPEWRVLACLRDNDGQMVTQLARFALMEQSHLTKTIDQMTERGLVTRRSDEADRRRVRIFLSGKGRELAGKLVKQASAHEERLIRQLGMSDIVQVKSFLSRMIETLENNE</sequence>
<dbReference type="PANTHER" id="PTHR42756">
    <property type="entry name" value="TRANSCRIPTIONAL REGULATOR, MARR"/>
    <property type="match status" value="1"/>
</dbReference>
<gene>
    <name evidence="5" type="ORF">SAMN04488518_10736</name>
</gene>
<dbReference type="EMBL" id="FOSK01000007">
    <property type="protein sequence ID" value="SFK61939.1"/>
    <property type="molecule type" value="Genomic_DNA"/>
</dbReference>
<evidence type="ECO:0000313" key="5">
    <source>
        <dbReference type="EMBL" id="SFK61939.1"/>
    </source>
</evidence>
<name>A0A1I4B204_9HYPH</name>
<dbReference type="SUPFAM" id="SSF46785">
    <property type="entry name" value="Winged helix' DNA-binding domain"/>
    <property type="match status" value="1"/>
</dbReference>
<evidence type="ECO:0000256" key="1">
    <source>
        <dbReference type="ARBA" id="ARBA00023015"/>
    </source>
</evidence>
<protein>
    <submittedName>
        <fullName evidence="5">Transcriptional regulator, MarR family</fullName>
    </submittedName>
</protein>
<dbReference type="SMART" id="SM00347">
    <property type="entry name" value="HTH_MARR"/>
    <property type="match status" value="1"/>
</dbReference>